<protein>
    <recommendedName>
        <fullName evidence="11">Ionotropic glutamate receptor C-terminal domain-containing protein</fullName>
    </recommendedName>
</protein>
<name>B4MP14_DROWI</name>
<dbReference type="GO" id="GO:0005886">
    <property type="term" value="C:plasma membrane"/>
    <property type="evidence" value="ECO:0007669"/>
    <property type="project" value="UniProtKB-SubCell"/>
</dbReference>
<dbReference type="Proteomes" id="UP000007798">
    <property type="component" value="Unassembled WGS sequence"/>
</dbReference>
<feature type="transmembrane region" description="Helical" evidence="8">
    <location>
        <begin position="420"/>
        <end position="442"/>
    </location>
</feature>
<gene>
    <name evidence="9" type="primary">Dwil\GK19678</name>
    <name evidence="9" type="ORF">Dwil_GK19678</name>
</gene>
<feature type="transmembrane region" description="Helical" evidence="8">
    <location>
        <begin position="335"/>
        <end position="354"/>
    </location>
</feature>
<dbReference type="KEGG" id="dwi:6639711"/>
<dbReference type="InterPro" id="IPR052192">
    <property type="entry name" value="Insect_Ionotropic_Sensory_Rcpt"/>
</dbReference>
<dbReference type="HOGENOM" id="CLU_021814_2_2_1"/>
<dbReference type="OrthoDB" id="7951606at2759"/>
<organism evidence="9 10">
    <name type="scientific">Drosophila willistoni</name>
    <name type="common">Fruit fly</name>
    <dbReference type="NCBI Taxonomy" id="7260"/>
    <lineage>
        <taxon>Eukaryota</taxon>
        <taxon>Metazoa</taxon>
        <taxon>Ecdysozoa</taxon>
        <taxon>Arthropoda</taxon>
        <taxon>Hexapoda</taxon>
        <taxon>Insecta</taxon>
        <taxon>Pterygota</taxon>
        <taxon>Neoptera</taxon>
        <taxon>Endopterygota</taxon>
        <taxon>Diptera</taxon>
        <taxon>Brachycera</taxon>
        <taxon>Muscomorpha</taxon>
        <taxon>Ephydroidea</taxon>
        <taxon>Drosophilidae</taxon>
        <taxon>Drosophila</taxon>
        <taxon>Sophophora</taxon>
    </lineage>
</organism>
<reference evidence="9 10" key="1">
    <citation type="journal article" date="2007" name="Nature">
        <title>Evolution of genes and genomes on the Drosophila phylogeny.</title>
        <authorList>
            <consortium name="Drosophila 12 Genomes Consortium"/>
            <person name="Clark A.G."/>
            <person name="Eisen M.B."/>
            <person name="Smith D.R."/>
            <person name="Bergman C.M."/>
            <person name="Oliver B."/>
            <person name="Markow T.A."/>
            <person name="Kaufman T.C."/>
            <person name="Kellis M."/>
            <person name="Gelbart W."/>
            <person name="Iyer V.N."/>
            <person name="Pollard D.A."/>
            <person name="Sackton T.B."/>
            <person name="Larracuente A.M."/>
            <person name="Singh N.D."/>
            <person name="Abad J.P."/>
            <person name="Abt D.N."/>
            <person name="Adryan B."/>
            <person name="Aguade M."/>
            <person name="Akashi H."/>
            <person name="Anderson W.W."/>
            <person name="Aquadro C.F."/>
            <person name="Ardell D.H."/>
            <person name="Arguello R."/>
            <person name="Artieri C.G."/>
            <person name="Barbash D.A."/>
            <person name="Barker D."/>
            <person name="Barsanti P."/>
            <person name="Batterham P."/>
            <person name="Batzoglou S."/>
            <person name="Begun D."/>
            <person name="Bhutkar A."/>
            <person name="Blanco E."/>
            <person name="Bosak S.A."/>
            <person name="Bradley R.K."/>
            <person name="Brand A.D."/>
            <person name="Brent M.R."/>
            <person name="Brooks A.N."/>
            <person name="Brown R.H."/>
            <person name="Butlin R.K."/>
            <person name="Caggese C."/>
            <person name="Calvi B.R."/>
            <person name="Bernardo de Carvalho A."/>
            <person name="Caspi A."/>
            <person name="Castrezana S."/>
            <person name="Celniker S.E."/>
            <person name="Chang J.L."/>
            <person name="Chapple C."/>
            <person name="Chatterji S."/>
            <person name="Chinwalla A."/>
            <person name="Civetta A."/>
            <person name="Clifton S.W."/>
            <person name="Comeron J.M."/>
            <person name="Costello J.C."/>
            <person name="Coyne J.A."/>
            <person name="Daub J."/>
            <person name="David R.G."/>
            <person name="Delcher A.L."/>
            <person name="Delehaunty K."/>
            <person name="Do C.B."/>
            <person name="Ebling H."/>
            <person name="Edwards K."/>
            <person name="Eickbush T."/>
            <person name="Evans J.D."/>
            <person name="Filipski A."/>
            <person name="Findeiss S."/>
            <person name="Freyhult E."/>
            <person name="Fulton L."/>
            <person name="Fulton R."/>
            <person name="Garcia A.C."/>
            <person name="Gardiner A."/>
            <person name="Garfield D.A."/>
            <person name="Garvin B.E."/>
            <person name="Gibson G."/>
            <person name="Gilbert D."/>
            <person name="Gnerre S."/>
            <person name="Godfrey J."/>
            <person name="Good R."/>
            <person name="Gotea V."/>
            <person name="Gravely B."/>
            <person name="Greenberg A.J."/>
            <person name="Griffiths-Jones S."/>
            <person name="Gross S."/>
            <person name="Guigo R."/>
            <person name="Gustafson E.A."/>
            <person name="Haerty W."/>
            <person name="Hahn M.W."/>
            <person name="Halligan D.L."/>
            <person name="Halpern A.L."/>
            <person name="Halter G.M."/>
            <person name="Han M.V."/>
            <person name="Heger A."/>
            <person name="Hillier L."/>
            <person name="Hinrichs A.S."/>
            <person name="Holmes I."/>
            <person name="Hoskins R.A."/>
            <person name="Hubisz M.J."/>
            <person name="Hultmark D."/>
            <person name="Huntley M.A."/>
            <person name="Jaffe D.B."/>
            <person name="Jagadeeshan S."/>
            <person name="Jeck W.R."/>
            <person name="Johnson J."/>
            <person name="Jones C.D."/>
            <person name="Jordan W.C."/>
            <person name="Karpen G.H."/>
            <person name="Kataoka E."/>
            <person name="Keightley P.D."/>
            <person name="Kheradpour P."/>
            <person name="Kirkness E.F."/>
            <person name="Koerich L.B."/>
            <person name="Kristiansen K."/>
            <person name="Kudrna D."/>
            <person name="Kulathinal R.J."/>
            <person name="Kumar S."/>
            <person name="Kwok R."/>
            <person name="Lander E."/>
            <person name="Langley C.H."/>
            <person name="Lapoint R."/>
            <person name="Lazzaro B.P."/>
            <person name="Lee S.J."/>
            <person name="Levesque L."/>
            <person name="Li R."/>
            <person name="Lin C.F."/>
            <person name="Lin M.F."/>
            <person name="Lindblad-Toh K."/>
            <person name="Llopart A."/>
            <person name="Long M."/>
            <person name="Low L."/>
            <person name="Lozovsky E."/>
            <person name="Lu J."/>
            <person name="Luo M."/>
            <person name="Machado C.A."/>
            <person name="Makalowski W."/>
            <person name="Marzo M."/>
            <person name="Matsuda M."/>
            <person name="Matzkin L."/>
            <person name="McAllister B."/>
            <person name="McBride C.S."/>
            <person name="McKernan B."/>
            <person name="McKernan K."/>
            <person name="Mendez-Lago M."/>
            <person name="Minx P."/>
            <person name="Mollenhauer M.U."/>
            <person name="Montooth K."/>
            <person name="Mount S.M."/>
            <person name="Mu X."/>
            <person name="Myers E."/>
            <person name="Negre B."/>
            <person name="Newfeld S."/>
            <person name="Nielsen R."/>
            <person name="Noor M.A."/>
            <person name="O'Grady P."/>
            <person name="Pachter L."/>
            <person name="Papaceit M."/>
            <person name="Parisi M.J."/>
            <person name="Parisi M."/>
            <person name="Parts L."/>
            <person name="Pedersen J.S."/>
            <person name="Pesole G."/>
            <person name="Phillippy A.M."/>
            <person name="Ponting C.P."/>
            <person name="Pop M."/>
            <person name="Porcelli D."/>
            <person name="Powell J.R."/>
            <person name="Prohaska S."/>
            <person name="Pruitt K."/>
            <person name="Puig M."/>
            <person name="Quesneville H."/>
            <person name="Ram K.R."/>
            <person name="Rand D."/>
            <person name="Rasmussen M.D."/>
            <person name="Reed L.K."/>
            <person name="Reenan R."/>
            <person name="Reily A."/>
            <person name="Remington K.A."/>
            <person name="Rieger T.T."/>
            <person name="Ritchie M.G."/>
            <person name="Robin C."/>
            <person name="Rogers Y.H."/>
            <person name="Rohde C."/>
            <person name="Rozas J."/>
            <person name="Rubenfield M.J."/>
            <person name="Ruiz A."/>
            <person name="Russo S."/>
            <person name="Salzberg S.L."/>
            <person name="Sanchez-Gracia A."/>
            <person name="Saranga D.J."/>
            <person name="Sato H."/>
            <person name="Schaeffer S.W."/>
            <person name="Schatz M.C."/>
            <person name="Schlenke T."/>
            <person name="Schwartz R."/>
            <person name="Segarra C."/>
            <person name="Singh R.S."/>
            <person name="Sirot L."/>
            <person name="Sirota M."/>
            <person name="Sisneros N.B."/>
            <person name="Smith C.D."/>
            <person name="Smith T.F."/>
            <person name="Spieth J."/>
            <person name="Stage D.E."/>
            <person name="Stark A."/>
            <person name="Stephan W."/>
            <person name="Strausberg R.L."/>
            <person name="Strempel S."/>
            <person name="Sturgill D."/>
            <person name="Sutton G."/>
            <person name="Sutton G.G."/>
            <person name="Tao W."/>
            <person name="Teichmann S."/>
            <person name="Tobari Y.N."/>
            <person name="Tomimura Y."/>
            <person name="Tsolas J.M."/>
            <person name="Valente V.L."/>
            <person name="Venter E."/>
            <person name="Venter J.C."/>
            <person name="Vicario S."/>
            <person name="Vieira F.G."/>
            <person name="Vilella A.J."/>
            <person name="Villasante A."/>
            <person name="Walenz B."/>
            <person name="Wang J."/>
            <person name="Wasserman M."/>
            <person name="Watts T."/>
            <person name="Wilson D."/>
            <person name="Wilson R.K."/>
            <person name="Wing R.A."/>
            <person name="Wolfner M.F."/>
            <person name="Wong A."/>
            <person name="Wong G.K."/>
            <person name="Wu C.I."/>
            <person name="Wu G."/>
            <person name="Yamamoto D."/>
            <person name="Yang H.P."/>
            <person name="Yang S.P."/>
            <person name="Yorke J.A."/>
            <person name="Yoshida K."/>
            <person name="Zdobnov E."/>
            <person name="Zhang P."/>
            <person name="Zhang Y."/>
            <person name="Zimin A.V."/>
            <person name="Baldwin J."/>
            <person name="Abdouelleil A."/>
            <person name="Abdulkadir J."/>
            <person name="Abebe A."/>
            <person name="Abera B."/>
            <person name="Abreu J."/>
            <person name="Acer S.C."/>
            <person name="Aftuck L."/>
            <person name="Alexander A."/>
            <person name="An P."/>
            <person name="Anderson E."/>
            <person name="Anderson S."/>
            <person name="Arachi H."/>
            <person name="Azer M."/>
            <person name="Bachantsang P."/>
            <person name="Barry A."/>
            <person name="Bayul T."/>
            <person name="Berlin A."/>
            <person name="Bessette D."/>
            <person name="Bloom T."/>
            <person name="Blye J."/>
            <person name="Boguslavskiy L."/>
            <person name="Bonnet C."/>
            <person name="Boukhgalter B."/>
            <person name="Bourzgui I."/>
            <person name="Brown A."/>
            <person name="Cahill P."/>
            <person name="Channer S."/>
            <person name="Cheshatsang Y."/>
            <person name="Chuda L."/>
            <person name="Citroen M."/>
            <person name="Collymore A."/>
            <person name="Cooke P."/>
            <person name="Costello M."/>
            <person name="D'Aco K."/>
            <person name="Daza R."/>
            <person name="De Haan G."/>
            <person name="DeGray S."/>
            <person name="DeMaso C."/>
            <person name="Dhargay N."/>
            <person name="Dooley K."/>
            <person name="Dooley E."/>
            <person name="Doricent M."/>
            <person name="Dorje P."/>
            <person name="Dorjee K."/>
            <person name="Dupes A."/>
            <person name="Elong R."/>
            <person name="Falk J."/>
            <person name="Farina A."/>
            <person name="Faro S."/>
            <person name="Ferguson D."/>
            <person name="Fisher S."/>
            <person name="Foley C.D."/>
            <person name="Franke A."/>
            <person name="Friedrich D."/>
            <person name="Gadbois L."/>
            <person name="Gearin G."/>
            <person name="Gearin C.R."/>
            <person name="Giannoukos G."/>
            <person name="Goode T."/>
            <person name="Graham J."/>
            <person name="Grandbois E."/>
            <person name="Grewal S."/>
            <person name="Gyaltsen K."/>
            <person name="Hafez N."/>
            <person name="Hagos B."/>
            <person name="Hall J."/>
            <person name="Henson C."/>
            <person name="Hollinger A."/>
            <person name="Honan T."/>
            <person name="Huard M.D."/>
            <person name="Hughes L."/>
            <person name="Hurhula B."/>
            <person name="Husby M.E."/>
            <person name="Kamat A."/>
            <person name="Kanga B."/>
            <person name="Kashin S."/>
            <person name="Khazanovich D."/>
            <person name="Kisner P."/>
            <person name="Lance K."/>
            <person name="Lara M."/>
            <person name="Lee W."/>
            <person name="Lennon N."/>
            <person name="Letendre F."/>
            <person name="LeVine R."/>
            <person name="Lipovsky A."/>
            <person name="Liu X."/>
            <person name="Liu J."/>
            <person name="Liu S."/>
            <person name="Lokyitsang T."/>
            <person name="Lokyitsang Y."/>
            <person name="Lubonja R."/>
            <person name="Lui A."/>
            <person name="MacDonald P."/>
            <person name="Magnisalis V."/>
            <person name="Maru K."/>
            <person name="Matthews C."/>
            <person name="McCusker W."/>
            <person name="McDonough S."/>
            <person name="Mehta T."/>
            <person name="Meldrim J."/>
            <person name="Meneus L."/>
            <person name="Mihai O."/>
            <person name="Mihalev A."/>
            <person name="Mihova T."/>
            <person name="Mittelman R."/>
            <person name="Mlenga V."/>
            <person name="Montmayeur A."/>
            <person name="Mulrain L."/>
            <person name="Navidi A."/>
            <person name="Naylor J."/>
            <person name="Negash T."/>
            <person name="Nguyen T."/>
            <person name="Nguyen N."/>
            <person name="Nicol R."/>
            <person name="Norbu C."/>
            <person name="Norbu N."/>
            <person name="Novod N."/>
            <person name="O'Neill B."/>
            <person name="Osman S."/>
            <person name="Markiewicz E."/>
            <person name="Oyono O.L."/>
            <person name="Patti C."/>
            <person name="Phunkhang P."/>
            <person name="Pierre F."/>
            <person name="Priest M."/>
            <person name="Raghuraman S."/>
            <person name="Rege F."/>
            <person name="Reyes R."/>
            <person name="Rise C."/>
            <person name="Rogov P."/>
            <person name="Ross K."/>
            <person name="Ryan E."/>
            <person name="Settipalli S."/>
            <person name="Shea T."/>
            <person name="Sherpa N."/>
            <person name="Shi L."/>
            <person name="Shih D."/>
            <person name="Sparrow T."/>
            <person name="Spaulding J."/>
            <person name="Stalker J."/>
            <person name="Stange-Thomann N."/>
            <person name="Stavropoulos S."/>
            <person name="Stone C."/>
            <person name="Strader C."/>
            <person name="Tesfaye S."/>
            <person name="Thomson T."/>
            <person name="Thoulutsang Y."/>
            <person name="Thoulutsang D."/>
            <person name="Topham K."/>
            <person name="Topping I."/>
            <person name="Tsamla T."/>
            <person name="Vassiliev H."/>
            <person name="Vo A."/>
            <person name="Wangchuk T."/>
            <person name="Wangdi T."/>
            <person name="Weiand M."/>
            <person name="Wilkinson J."/>
            <person name="Wilson A."/>
            <person name="Yadav S."/>
            <person name="Young G."/>
            <person name="Yu Q."/>
            <person name="Zembek L."/>
            <person name="Zhong D."/>
            <person name="Zimmer A."/>
            <person name="Zwirko Z."/>
            <person name="Jaffe D.B."/>
            <person name="Alvarez P."/>
            <person name="Brockman W."/>
            <person name="Butler J."/>
            <person name="Chin C."/>
            <person name="Gnerre S."/>
            <person name="Grabherr M."/>
            <person name="Kleber M."/>
            <person name="Mauceli E."/>
            <person name="MacCallum I."/>
        </authorList>
    </citation>
    <scope>NUCLEOTIDE SEQUENCE [LARGE SCALE GENOMIC DNA]</scope>
    <source>
        <strain evidence="10">Tucson 14030-0811.24</strain>
    </source>
</reference>
<evidence type="ECO:0000313" key="9">
    <source>
        <dbReference type="EMBL" id="EDW73853.1"/>
    </source>
</evidence>
<evidence type="ECO:0000256" key="2">
    <source>
        <dbReference type="ARBA" id="ARBA00022475"/>
    </source>
</evidence>
<dbReference type="EMBL" id="CH963848">
    <property type="protein sequence ID" value="EDW73853.1"/>
    <property type="molecule type" value="Genomic_DNA"/>
</dbReference>
<dbReference type="PANTHER" id="PTHR42643">
    <property type="entry name" value="IONOTROPIC RECEPTOR 20A-RELATED"/>
    <property type="match status" value="1"/>
</dbReference>
<proteinExistence type="predicted"/>
<dbReference type="PANTHER" id="PTHR42643:SF41">
    <property type="entry name" value="IONOTROPIC RECEPTOR 20A-RELATED"/>
    <property type="match status" value="1"/>
</dbReference>
<keyword evidence="10" id="KW-1185">Reference proteome</keyword>
<feature type="transmembrane region" description="Helical" evidence="8">
    <location>
        <begin position="230"/>
        <end position="254"/>
    </location>
</feature>
<keyword evidence="6" id="KW-0675">Receptor</keyword>
<keyword evidence="3 8" id="KW-0812">Transmembrane</keyword>
<keyword evidence="7" id="KW-0325">Glycoprotein</keyword>
<comment type="subcellular location">
    <subcellularLocation>
        <location evidence="1">Cell membrane</location>
        <topology evidence="1">Multi-pass membrane protein</topology>
    </subcellularLocation>
</comment>
<evidence type="ECO:0000256" key="4">
    <source>
        <dbReference type="ARBA" id="ARBA00022989"/>
    </source>
</evidence>
<dbReference type="eggNOG" id="ENOG502TC8V">
    <property type="taxonomic scope" value="Eukaryota"/>
</dbReference>
<sequence length="446" mass="51580">MQQVMALQWKEDKDLLSYFTYSPQPHFILEQHSLRNFSKKDRQYINMQAHPLIVMPDQWHPRSMVYVDKRTGELLLRGSVGRFVELLAWKLNATMNFPPSIRPGQVLHPNGVLRLSQELPIDIPVSMTLASQPEHIRSYPFELTHICLMIPLSQQLPLREIYRLLANVQNILIALAILYGYGFFLSLHEYFSVGIGSWVDFLLNDRAFRGLLGQSFHLSLSSCRSVSLKAVYFSLSIMGLYLSCIYEAALGTMLTHPPKRFQPRTVNDLREVGLRMAINEVDVAIGMEMDVPLHRVNGSEFTRLRDGFNISHVYLASRLHWTLFNQQQKYFEKELFLYSMDACLSTLTLMTFPLTEDSWFAEPITRLNFAVRANGIYQYYVGMHFHDMASAGLVSFKDLSQSQRPGDRHGVTLNLDDLKWISYAYVVLLMFAFLVLALEIMWKRFA</sequence>
<dbReference type="FunCoup" id="B4MP14">
    <property type="interactions" value="13"/>
</dbReference>
<dbReference type="OMA" id="VGMHHYD"/>
<evidence type="ECO:0000256" key="3">
    <source>
        <dbReference type="ARBA" id="ARBA00022692"/>
    </source>
</evidence>
<dbReference type="PhylomeDB" id="B4MP14"/>
<keyword evidence="4 8" id="KW-1133">Transmembrane helix</keyword>
<evidence type="ECO:0000256" key="1">
    <source>
        <dbReference type="ARBA" id="ARBA00004651"/>
    </source>
</evidence>
<evidence type="ECO:0000256" key="5">
    <source>
        <dbReference type="ARBA" id="ARBA00023136"/>
    </source>
</evidence>
<accession>B4MP14</accession>
<dbReference type="InParanoid" id="B4MP14"/>
<evidence type="ECO:0000256" key="8">
    <source>
        <dbReference type="SAM" id="Phobius"/>
    </source>
</evidence>
<feature type="transmembrane region" description="Helical" evidence="8">
    <location>
        <begin position="164"/>
        <end position="184"/>
    </location>
</feature>
<evidence type="ECO:0000313" key="10">
    <source>
        <dbReference type="Proteomes" id="UP000007798"/>
    </source>
</evidence>
<evidence type="ECO:0008006" key="11">
    <source>
        <dbReference type="Google" id="ProtNLM"/>
    </source>
</evidence>
<evidence type="ECO:0000256" key="7">
    <source>
        <dbReference type="ARBA" id="ARBA00023180"/>
    </source>
</evidence>
<keyword evidence="2" id="KW-1003">Cell membrane</keyword>
<dbReference type="AlphaFoldDB" id="B4MP14"/>
<evidence type="ECO:0000256" key="6">
    <source>
        <dbReference type="ARBA" id="ARBA00023170"/>
    </source>
</evidence>
<keyword evidence="5 8" id="KW-0472">Membrane</keyword>